<keyword evidence="5 9" id="KW-0798">TonB box</keyword>
<evidence type="ECO:0000256" key="4">
    <source>
        <dbReference type="ARBA" id="ARBA00022692"/>
    </source>
</evidence>
<proteinExistence type="inferred from homology"/>
<evidence type="ECO:0000313" key="13">
    <source>
        <dbReference type="EMBL" id="RQM36500.1"/>
    </source>
</evidence>
<protein>
    <submittedName>
        <fullName evidence="13">TonB-dependent receptor</fullName>
    </submittedName>
</protein>
<keyword evidence="3 8" id="KW-1134">Transmembrane beta strand</keyword>
<dbReference type="InterPro" id="IPR039426">
    <property type="entry name" value="TonB-dep_rcpt-like"/>
</dbReference>
<dbReference type="GO" id="GO:0009279">
    <property type="term" value="C:cell outer membrane"/>
    <property type="evidence" value="ECO:0007669"/>
    <property type="project" value="UniProtKB-SubCell"/>
</dbReference>
<evidence type="ECO:0000256" key="8">
    <source>
        <dbReference type="PROSITE-ProRule" id="PRU01360"/>
    </source>
</evidence>
<organism evidence="13 14">
    <name type="scientific">Erwinia psidii</name>
    <dbReference type="NCBI Taxonomy" id="69224"/>
    <lineage>
        <taxon>Bacteria</taxon>
        <taxon>Pseudomonadati</taxon>
        <taxon>Pseudomonadota</taxon>
        <taxon>Gammaproteobacteria</taxon>
        <taxon>Enterobacterales</taxon>
        <taxon>Erwiniaceae</taxon>
        <taxon>Erwinia</taxon>
    </lineage>
</organism>
<keyword evidence="14" id="KW-1185">Reference proteome</keyword>
<evidence type="ECO:0000259" key="12">
    <source>
        <dbReference type="Pfam" id="PF07715"/>
    </source>
</evidence>
<evidence type="ECO:0000256" key="9">
    <source>
        <dbReference type="RuleBase" id="RU003357"/>
    </source>
</evidence>
<dbReference type="Proteomes" id="UP000279457">
    <property type="component" value="Unassembled WGS sequence"/>
</dbReference>
<accession>A0A3N6S651</accession>
<dbReference type="PROSITE" id="PS52016">
    <property type="entry name" value="TONB_DEPENDENT_REC_3"/>
    <property type="match status" value="1"/>
</dbReference>
<dbReference type="PANTHER" id="PTHR30069">
    <property type="entry name" value="TONB-DEPENDENT OUTER MEMBRANE RECEPTOR"/>
    <property type="match status" value="1"/>
</dbReference>
<keyword evidence="4 8" id="KW-0812">Transmembrane</keyword>
<dbReference type="PANTHER" id="PTHR30069:SF40">
    <property type="entry name" value="TONB-DEPENDENT RECEPTOR NMB0964-RELATED"/>
    <property type="match status" value="1"/>
</dbReference>
<dbReference type="AlphaFoldDB" id="A0A3N6S651"/>
<feature type="domain" description="TonB-dependent receptor-like beta-barrel" evidence="11">
    <location>
        <begin position="217"/>
        <end position="701"/>
    </location>
</feature>
<keyword evidence="2 8" id="KW-0813">Transport</keyword>
<dbReference type="Pfam" id="PF07715">
    <property type="entry name" value="Plug"/>
    <property type="match status" value="1"/>
</dbReference>
<feature type="signal peptide" evidence="10">
    <location>
        <begin position="1"/>
        <end position="40"/>
    </location>
</feature>
<dbReference type="EMBL" id="RHHM01000021">
    <property type="protein sequence ID" value="RQM36500.1"/>
    <property type="molecule type" value="Genomic_DNA"/>
</dbReference>
<evidence type="ECO:0000313" key="14">
    <source>
        <dbReference type="Proteomes" id="UP000279457"/>
    </source>
</evidence>
<evidence type="ECO:0000256" key="5">
    <source>
        <dbReference type="ARBA" id="ARBA00023077"/>
    </source>
</evidence>
<dbReference type="OrthoDB" id="9764669at2"/>
<dbReference type="CDD" id="cd01347">
    <property type="entry name" value="ligand_gated_channel"/>
    <property type="match status" value="1"/>
</dbReference>
<evidence type="ECO:0000256" key="7">
    <source>
        <dbReference type="ARBA" id="ARBA00023237"/>
    </source>
</evidence>
<comment type="caution">
    <text evidence="13">The sequence shown here is derived from an EMBL/GenBank/DDBJ whole genome shotgun (WGS) entry which is preliminary data.</text>
</comment>
<feature type="chain" id="PRO_5018156187" evidence="10">
    <location>
        <begin position="41"/>
        <end position="729"/>
    </location>
</feature>
<keyword evidence="6 8" id="KW-0472">Membrane</keyword>
<dbReference type="Gene3D" id="2.40.170.20">
    <property type="entry name" value="TonB-dependent receptor, beta-barrel domain"/>
    <property type="match status" value="1"/>
</dbReference>
<dbReference type="InterPro" id="IPR037066">
    <property type="entry name" value="Plug_dom_sf"/>
</dbReference>
<dbReference type="InterPro" id="IPR012910">
    <property type="entry name" value="Plug_dom"/>
</dbReference>
<comment type="similarity">
    <text evidence="8 9">Belongs to the TonB-dependent receptor family.</text>
</comment>
<keyword evidence="7 8" id="KW-0998">Cell outer membrane</keyword>
<evidence type="ECO:0000256" key="1">
    <source>
        <dbReference type="ARBA" id="ARBA00004571"/>
    </source>
</evidence>
<reference evidence="13 14" key="1">
    <citation type="submission" date="2018-10" db="EMBL/GenBank/DDBJ databases">
        <title>Draft genome sequence for the type isolate of Erwinia psidii, agent causal of bacterial blight in guava (Psidium guajava) and wilt and die-back of Eucalyptus spp.</title>
        <authorList>
            <person name="Hermenegildo P.S."/>
            <person name="Santos S.A."/>
            <person name="Guimaraes L.M.S."/>
            <person name="Vidigal P.M.P."/>
            <person name="Pereira I.C."/>
            <person name="Badel J.L."/>
            <person name="Alfenas-Zerbini P."/>
            <person name="Ferreira M.A.S.V."/>
            <person name="Alfenas A.C."/>
        </authorList>
    </citation>
    <scope>NUCLEOTIDE SEQUENCE [LARGE SCALE GENOMIC DNA]</scope>
    <source>
        <strain evidence="13 14">IBSBF 435</strain>
    </source>
</reference>
<name>A0A3N6S651_9GAMM</name>
<dbReference type="Pfam" id="PF00593">
    <property type="entry name" value="TonB_dep_Rec_b-barrel"/>
    <property type="match status" value="1"/>
</dbReference>
<evidence type="ECO:0000259" key="11">
    <source>
        <dbReference type="Pfam" id="PF00593"/>
    </source>
</evidence>
<evidence type="ECO:0000256" key="2">
    <source>
        <dbReference type="ARBA" id="ARBA00022448"/>
    </source>
</evidence>
<gene>
    <name evidence="13" type="ORF">EB241_19990</name>
</gene>
<dbReference type="GO" id="GO:0015344">
    <property type="term" value="F:siderophore uptake transmembrane transporter activity"/>
    <property type="evidence" value="ECO:0007669"/>
    <property type="project" value="TreeGrafter"/>
</dbReference>
<dbReference type="Gene3D" id="2.170.130.10">
    <property type="entry name" value="TonB-dependent receptor, plug domain"/>
    <property type="match status" value="1"/>
</dbReference>
<dbReference type="InterPro" id="IPR036942">
    <property type="entry name" value="Beta-barrel_TonB_sf"/>
</dbReference>
<feature type="domain" description="TonB-dependent receptor plug" evidence="12">
    <location>
        <begin position="68"/>
        <end position="172"/>
    </location>
</feature>
<evidence type="ECO:0000256" key="6">
    <source>
        <dbReference type="ARBA" id="ARBA00023136"/>
    </source>
</evidence>
<keyword evidence="10" id="KW-0732">Signal</keyword>
<comment type="subcellular location">
    <subcellularLocation>
        <location evidence="1 8">Cell outer membrane</location>
        <topology evidence="1 8">Multi-pass membrane protein</topology>
    </subcellularLocation>
</comment>
<evidence type="ECO:0000256" key="10">
    <source>
        <dbReference type="SAM" id="SignalP"/>
    </source>
</evidence>
<dbReference type="GO" id="GO:0044718">
    <property type="term" value="P:siderophore transmembrane transport"/>
    <property type="evidence" value="ECO:0007669"/>
    <property type="project" value="TreeGrafter"/>
</dbReference>
<keyword evidence="13" id="KW-0675">Receptor</keyword>
<dbReference type="SUPFAM" id="SSF56935">
    <property type="entry name" value="Porins"/>
    <property type="match status" value="1"/>
</dbReference>
<sequence length="729" mass="80748">MIFIIICVVRDAHMSQWICRGAVMLSTLLLFTAGETVAGAAPTTQAKTTKEDTMVITANRGETSLWHSPATIQVIDSNMLQNSTHVAIADDLQDIPGVELTDNALAGRRQIRIRGETSSRVLILIDGQQVTYQRAGQNYGAGLLIDASALERIEVLKGPYSVLYGSQAVGGVVNFITKKGGDRPLAATVKAVYRSATAGWQESATGWGSIGRFDYRINGSYADQGDRDTADGRLPDTHFRNNSQGAWLGYRFQRQKVGLSLDRYKLSTQTWFNHGEGDYAAFSVKIPKLERQKIGLFYDNEMGGEVLKTLHVDAYSQTIDRKFENEVVTTQAIASPLIKALTVHNQTHTNDRQLTQGATLQSHFLLFDNDELVTGTQYQHDNIRQTTSGYTRQMAATGLFDNETHTLSHNESEQTTFSLFAQNDWRFAQDWRWMFGVRHYWLSSKLNGSELHSVTNTLSTFTSEGGHIVRDNELVTSTSLHYSGFAHLELRAAFAQGYAFPTLNQQFMQTSAGGGVTYGNPHLQAEHSNNIELGMRYLGSTWLVDGAVWYSEAKGYIASIACTGQAVCAGNSSTSRGGYYYYDNVDRAKSWGMELVAEYNGWVVSPYLSGTLIRRRYDGAALKTWDTGDPTLSGRLGLKHTLLLDAMTLTSDFYLRAASDATDKTAGTTAHYPGWETLHLALNTEFGPQDRYQLNLALNNLTNKSYRTAHESIPAAGFNAALGFAWHFR</sequence>
<dbReference type="InterPro" id="IPR000531">
    <property type="entry name" value="Beta-barrel_TonB"/>
</dbReference>
<evidence type="ECO:0000256" key="3">
    <source>
        <dbReference type="ARBA" id="ARBA00022452"/>
    </source>
</evidence>